<dbReference type="SUPFAM" id="SSF52266">
    <property type="entry name" value="SGNH hydrolase"/>
    <property type="match status" value="1"/>
</dbReference>
<dbReference type="Gene3D" id="3.40.50.1110">
    <property type="entry name" value="SGNH hydrolase"/>
    <property type="match status" value="2"/>
</dbReference>
<evidence type="ECO:0000256" key="2">
    <source>
        <dbReference type="SAM" id="Phobius"/>
    </source>
</evidence>
<feature type="region of interest" description="Disordered" evidence="1">
    <location>
        <begin position="603"/>
        <end position="655"/>
    </location>
</feature>
<dbReference type="RefSeq" id="WP_368654317.1">
    <property type="nucleotide sequence ID" value="NZ_CP162599.1"/>
</dbReference>
<reference evidence="4" key="1">
    <citation type="submission" date="2024-07" db="EMBL/GenBank/DDBJ databases">
        <title>Halotolerant mesophilic bacterium Ornithinibacillus sp. 4-3, sp. nov., isolated from soil.</title>
        <authorList>
            <person name="Sidarenka A.V."/>
            <person name="Guliayeva D.E."/>
            <person name="Leanovich S.I."/>
            <person name="Hileuskaya K.S."/>
            <person name="Akhremchuk A.E."/>
            <person name="Sikolenko M.A."/>
            <person name="Valentovich L.N."/>
        </authorList>
    </citation>
    <scope>NUCLEOTIDE SEQUENCE</scope>
    <source>
        <strain evidence="4">4-3</strain>
    </source>
</reference>
<dbReference type="PANTHER" id="PTHR30383:SF5">
    <property type="entry name" value="SGNH HYDROLASE-TYPE ESTERASE DOMAIN-CONTAINING PROTEIN"/>
    <property type="match status" value="1"/>
</dbReference>
<feature type="compositionally biased region" description="Basic and acidic residues" evidence="1">
    <location>
        <begin position="615"/>
        <end position="654"/>
    </location>
</feature>
<evidence type="ECO:0000256" key="1">
    <source>
        <dbReference type="SAM" id="MobiDB-lite"/>
    </source>
</evidence>
<dbReference type="Pfam" id="PF13472">
    <property type="entry name" value="Lipase_GDSL_2"/>
    <property type="match status" value="2"/>
</dbReference>
<dbReference type="PANTHER" id="PTHR30383">
    <property type="entry name" value="THIOESTERASE 1/PROTEASE 1/LYSOPHOSPHOLIPASE L1"/>
    <property type="match status" value="1"/>
</dbReference>
<sequence length="690" mass="75745">MQKVMMKSQVWLITLVCLLVLTPITSVIAAGVEKEKVNYVSLGDSLAAGQLSDKTLGIGYAGNIVKDLEANGYEVNFSNKGVPGATSTEVVAQLNAQELMNADIVTISAGANDLLRALDMSKIALFDKNYLNPKAVSEMKNTVKIEIDTDIETAIDMAEESIVGAAGKIATLHITMETLEEAVKPYETFLSDDIKEALTSIRNDLDHVILKLTNIQEAKDSFVMGEESSRETLGTISNELGSISEGINKINNAITTINLEIDKLPITVPVEIVEAVETVNNLSLDIKENVDTAKIMIDDALIKLDEFDERIAEIDRLVVNAQEVQQMLANLPNKITEAGKNTAQIIAAIKEVNPEVQVYVLEYYNALPYLSAEIQQFIVPLLIALNDANKAVADATGAIYIPTFEAFDGKHEAYLPNPGDIHPNEAGYREIADAFMSKINESFPEISKPDPTPEEPKEPNEPEEEPRESAKQPESVEIVLGNSPVEVFAGTLVTIKDTQATIQLPEDLPSGTMLQIMLAQVDIQKGLTQSGEAFDFIFTYPVGDEDYKGEFVLTLGVTGEHEGSSIYHYQTEDQVWELIGGKLEEGKLTATVSHFSMYGVFTSEKTTEPPSKQESSTKEKPINDDQGTADKEEKENNDKIITDEEVKAEKESQKLPETATNQYNWLIIGILLVLMGGSIEFIRRKSAMMK</sequence>
<accession>A0AB39HN66</accession>
<evidence type="ECO:0000313" key="4">
    <source>
        <dbReference type="EMBL" id="XDK33639.1"/>
    </source>
</evidence>
<feature type="transmembrane region" description="Helical" evidence="2">
    <location>
        <begin position="663"/>
        <end position="682"/>
    </location>
</feature>
<name>A0AB39HN66_9BACI</name>
<dbReference type="InterPro" id="IPR036514">
    <property type="entry name" value="SGNH_hydro_sf"/>
</dbReference>
<feature type="domain" description="SGNH hydrolase-type esterase" evidence="3">
    <location>
        <begin position="42"/>
        <end position="156"/>
    </location>
</feature>
<keyword evidence="2" id="KW-1133">Transmembrane helix</keyword>
<dbReference type="GO" id="GO:0004622">
    <property type="term" value="F:phosphatidylcholine lysophospholipase activity"/>
    <property type="evidence" value="ECO:0007669"/>
    <property type="project" value="TreeGrafter"/>
</dbReference>
<dbReference type="InterPro" id="IPR013830">
    <property type="entry name" value="SGNH_hydro"/>
</dbReference>
<dbReference type="AlphaFoldDB" id="A0AB39HN66"/>
<feature type="region of interest" description="Disordered" evidence="1">
    <location>
        <begin position="443"/>
        <end position="474"/>
    </location>
</feature>
<protein>
    <submittedName>
        <fullName evidence="4">GDSL-type esterase/lipase family protein</fullName>
    </submittedName>
</protein>
<gene>
    <name evidence="4" type="ORF">AB4Y30_04615</name>
</gene>
<proteinExistence type="predicted"/>
<organism evidence="4">
    <name type="scientific">Ornithinibacillus sp. 4-3</name>
    <dbReference type="NCBI Taxonomy" id="3231488"/>
    <lineage>
        <taxon>Bacteria</taxon>
        <taxon>Bacillati</taxon>
        <taxon>Bacillota</taxon>
        <taxon>Bacilli</taxon>
        <taxon>Bacillales</taxon>
        <taxon>Bacillaceae</taxon>
        <taxon>Ornithinibacillus</taxon>
    </lineage>
</organism>
<keyword evidence="2" id="KW-0472">Membrane</keyword>
<feature type="domain" description="SGNH hydrolase-type esterase" evidence="3">
    <location>
        <begin position="337"/>
        <end position="429"/>
    </location>
</feature>
<evidence type="ECO:0000259" key="3">
    <source>
        <dbReference type="Pfam" id="PF13472"/>
    </source>
</evidence>
<dbReference type="InterPro" id="IPR051532">
    <property type="entry name" value="Ester_Hydrolysis_Enzymes"/>
</dbReference>
<dbReference type="EMBL" id="CP162599">
    <property type="protein sequence ID" value="XDK33639.1"/>
    <property type="molecule type" value="Genomic_DNA"/>
</dbReference>
<keyword evidence="2" id="KW-0812">Transmembrane</keyword>